<dbReference type="Pfam" id="PF13458">
    <property type="entry name" value="Peripla_BP_6"/>
    <property type="match status" value="1"/>
</dbReference>
<dbReference type="EMBL" id="QDDR01000002">
    <property type="protein sequence ID" value="PVE48393.1"/>
    <property type="molecule type" value="Genomic_DNA"/>
</dbReference>
<comment type="similarity">
    <text evidence="1">Belongs to the leucine-binding protein family.</text>
</comment>
<dbReference type="Gene3D" id="3.40.50.2300">
    <property type="match status" value="2"/>
</dbReference>
<dbReference type="PANTHER" id="PTHR47235:SF1">
    <property type="entry name" value="BLR6548 PROTEIN"/>
    <property type="match status" value="1"/>
</dbReference>
<dbReference type="SUPFAM" id="SSF53822">
    <property type="entry name" value="Periplasmic binding protein-like I"/>
    <property type="match status" value="1"/>
</dbReference>
<keyword evidence="5" id="KW-1185">Reference proteome</keyword>
<proteinExistence type="inferred from homology"/>
<gene>
    <name evidence="4" type="ORF">DDE23_04810</name>
</gene>
<reference evidence="4 5" key="1">
    <citation type="journal article" date="2011" name="Syst. Appl. Microbiol.">
        <title>Defluviimonas denitrificans gen. nov., sp. nov., and Pararhodobacter aggregans gen. nov., sp. nov., non-phototrophic Rhodobacteraceae from the biofilter of a marine aquaculture.</title>
        <authorList>
            <person name="Foesel B.U."/>
            <person name="Drake H.L."/>
            <person name="Schramm A."/>
        </authorList>
    </citation>
    <scope>NUCLEOTIDE SEQUENCE [LARGE SCALE GENOMIC DNA]</scope>
    <source>
        <strain evidence="4 5">D1-19</strain>
    </source>
</reference>
<feature type="domain" description="Leucine-binding protein" evidence="3">
    <location>
        <begin position="45"/>
        <end position="380"/>
    </location>
</feature>
<name>A0A2T7UUE7_9RHOB</name>
<dbReference type="PANTHER" id="PTHR47235">
    <property type="entry name" value="BLR6548 PROTEIN"/>
    <property type="match status" value="1"/>
</dbReference>
<evidence type="ECO:0000313" key="4">
    <source>
        <dbReference type="EMBL" id="PVE48393.1"/>
    </source>
</evidence>
<keyword evidence="2" id="KW-0732">Signal</keyword>
<dbReference type="CDD" id="cd06343">
    <property type="entry name" value="PBP1_ABC_ligand_binding-like"/>
    <property type="match status" value="1"/>
</dbReference>
<dbReference type="PROSITE" id="PS51318">
    <property type="entry name" value="TAT"/>
    <property type="match status" value="1"/>
</dbReference>
<dbReference type="InterPro" id="IPR028082">
    <property type="entry name" value="Peripla_BP_I"/>
</dbReference>
<dbReference type="AlphaFoldDB" id="A0A2T7UUE7"/>
<organism evidence="4 5">
    <name type="scientific">Pararhodobacter aggregans</name>
    <dbReference type="NCBI Taxonomy" id="404875"/>
    <lineage>
        <taxon>Bacteria</taxon>
        <taxon>Pseudomonadati</taxon>
        <taxon>Pseudomonadota</taxon>
        <taxon>Alphaproteobacteria</taxon>
        <taxon>Rhodobacterales</taxon>
        <taxon>Paracoccaceae</taxon>
        <taxon>Pararhodobacter</taxon>
    </lineage>
</organism>
<evidence type="ECO:0000259" key="3">
    <source>
        <dbReference type="Pfam" id="PF13458"/>
    </source>
</evidence>
<comment type="caution">
    <text evidence="4">The sequence shown here is derived from an EMBL/GenBank/DDBJ whole genome shotgun (WGS) entry which is preliminary data.</text>
</comment>
<dbReference type="InterPro" id="IPR028081">
    <property type="entry name" value="Leu-bd"/>
</dbReference>
<evidence type="ECO:0000256" key="1">
    <source>
        <dbReference type="ARBA" id="ARBA00010062"/>
    </source>
</evidence>
<protein>
    <recommendedName>
        <fullName evidence="3">Leucine-binding protein domain-containing protein</fullName>
    </recommendedName>
</protein>
<evidence type="ECO:0000313" key="5">
    <source>
        <dbReference type="Proteomes" id="UP000244810"/>
    </source>
</evidence>
<evidence type="ECO:0000256" key="2">
    <source>
        <dbReference type="ARBA" id="ARBA00022729"/>
    </source>
</evidence>
<sequence length="401" mass="42272">MSFRQLNREVLMTLNRRQILAGSAAALALGASLRPARAAGVHSDEIVIGTHLDLSGPAAAGMPALRNATELALAEANAAGGVHGRQIRLIVEDNGSQPQLAVRAVQKLIRSDEVFALLNPFGSGTNAATIGQAVQAGTVVFAPWAASSVMHQVAGGSDLLFTTVQNYNTTMNSALTRMLPEWGVERLGGIYMEGPFGDLIHAGVTPALEAAGLTEAATAAYRPGDIDFSSQVARMRAANVDTIVAATITRETVGVMAEVKRLGWDDVRVLTAIPGRSTVVARLGGADTEGLYGVGGWRLHSADTTDPGARAFMDAYQAAYGDIPDENAANAYSYTKWFLASLEAAGADLTAESFTEGARQTRHSDFTTYAEAGFENNHAMPELVSIDRIEGGAWVPQTEPF</sequence>
<accession>A0A2T7UUE7</accession>
<dbReference type="Proteomes" id="UP000244810">
    <property type="component" value="Unassembled WGS sequence"/>
</dbReference>
<dbReference type="InterPro" id="IPR006311">
    <property type="entry name" value="TAT_signal"/>
</dbReference>